<feature type="compositionally biased region" description="Basic and acidic residues" evidence="4">
    <location>
        <begin position="97"/>
        <end position="110"/>
    </location>
</feature>
<evidence type="ECO:0000313" key="6">
    <source>
        <dbReference type="EMBL" id="WZH40777.1"/>
    </source>
</evidence>
<dbReference type="CDD" id="cd00067">
    <property type="entry name" value="GAL4"/>
    <property type="match status" value="1"/>
</dbReference>
<dbReference type="Pfam" id="PF00172">
    <property type="entry name" value="Zn_clus"/>
    <property type="match status" value="1"/>
</dbReference>
<dbReference type="Pfam" id="PF04082">
    <property type="entry name" value="Fungal_trans"/>
    <property type="match status" value="1"/>
</dbReference>
<keyword evidence="2" id="KW-0479">Metal-binding</keyword>
<evidence type="ECO:0000256" key="2">
    <source>
        <dbReference type="ARBA" id="ARBA00022723"/>
    </source>
</evidence>
<dbReference type="Proteomes" id="UP001489902">
    <property type="component" value="Chromosome 1"/>
</dbReference>
<dbReference type="InterPro" id="IPR050613">
    <property type="entry name" value="Sec_Metabolite_Reg"/>
</dbReference>
<feature type="region of interest" description="Disordered" evidence="4">
    <location>
        <begin position="46"/>
        <end position="74"/>
    </location>
</feature>
<evidence type="ECO:0000256" key="1">
    <source>
        <dbReference type="ARBA" id="ARBA00004123"/>
    </source>
</evidence>
<feature type="compositionally biased region" description="Polar residues" evidence="4">
    <location>
        <begin position="587"/>
        <end position="608"/>
    </location>
</feature>
<proteinExistence type="predicted"/>
<name>A0ABZ2WL78_9HYPO</name>
<reference evidence="6 7" key="1">
    <citation type="submission" date="2024-04" db="EMBL/GenBank/DDBJ databases">
        <title>Complete genome sequence of Fusarium acuminatum.</title>
        <authorList>
            <person name="Lan B."/>
        </authorList>
    </citation>
    <scope>NUCLEOTIDE SEQUENCE [LARGE SCALE GENOMIC DNA]</scope>
    <source>
        <strain evidence="6">1A</strain>
    </source>
</reference>
<evidence type="ECO:0000256" key="3">
    <source>
        <dbReference type="ARBA" id="ARBA00023242"/>
    </source>
</evidence>
<evidence type="ECO:0000259" key="5">
    <source>
        <dbReference type="PROSITE" id="PS50048"/>
    </source>
</evidence>
<protein>
    <submittedName>
        <fullName evidence="6">Fungal-specific transcription factor domain-containing protein</fullName>
    </submittedName>
</protein>
<dbReference type="InterPro" id="IPR007219">
    <property type="entry name" value="XnlR_reg_dom"/>
</dbReference>
<gene>
    <name evidence="6" type="ORF">QYS62_001715</name>
</gene>
<feature type="region of interest" description="Disordered" evidence="4">
    <location>
        <begin position="95"/>
        <end position="120"/>
    </location>
</feature>
<keyword evidence="7" id="KW-1185">Reference proteome</keyword>
<dbReference type="InterPro" id="IPR036864">
    <property type="entry name" value="Zn2-C6_fun-type_DNA-bd_sf"/>
</dbReference>
<dbReference type="SMART" id="SM00066">
    <property type="entry name" value="GAL4"/>
    <property type="match status" value="1"/>
</dbReference>
<dbReference type="SUPFAM" id="SSF57701">
    <property type="entry name" value="Zn2/Cys6 DNA-binding domain"/>
    <property type="match status" value="1"/>
</dbReference>
<feature type="domain" description="Zn(2)-C6 fungal-type" evidence="5">
    <location>
        <begin position="11"/>
        <end position="40"/>
    </location>
</feature>
<dbReference type="CDD" id="cd12148">
    <property type="entry name" value="fungal_TF_MHR"/>
    <property type="match status" value="1"/>
</dbReference>
<organism evidence="6 7">
    <name type="scientific">Fusarium acuminatum</name>
    <dbReference type="NCBI Taxonomy" id="5515"/>
    <lineage>
        <taxon>Eukaryota</taxon>
        <taxon>Fungi</taxon>
        <taxon>Dikarya</taxon>
        <taxon>Ascomycota</taxon>
        <taxon>Pezizomycotina</taxon>
        <taxon>Sordariomycetes</taxon>
        <taxon>Hypocreomycetidae</taxon>
        <taxon>Hypocreales</taxon>
        <taxon>Nectriaceae</taxon>
        <taxon>Fusarium</taxon>
        <taxon>Fusarium tricinctum species complex</taxon>
    </lineage>
</organism>
<dbReference type="PANTHER" id="PTHR31001">
    <property type="entry name" value="UNCHARACTERIZED TRANSCRIPTIONAL REGULATORY PROTEIN"/>
    <property type="match status" value="1"/>
</dbReference>
<comment type="subcellular location">
    <subcellularLocation>
        <location evidence="1">Nucleus</location>
    </subcellularLocation>
</comment>
<accession>A0ABZ2WL78</accession>
<dbReference type="Gene3D" id="4.10.240.10">
    <property type="entry name" value="Zn(2)-C6 fungal-type DNA-binding domain"/>
    <property type="match status" value="1"/>
</dbReference>
<evidence type="ECO:0000313" key="7">
    <source>
        <dbReference type="Proteomes" id="UP001489902"/>
    </source>
</evidence>
<dbReference type="SMART" id="SM00906">
    <property type="entry name" value="Fungal_trans"/>
    <property type="match status" value="1"/>
</dbReference>
<dbReference type="PANTHER" id="PTHR31001:SF85">
    <property type="entry name" value="ZN(II)2CYS6 TRANSCRIPTION FACTOR (EUROFUNG)"/>
    <property type="match status" value="1"/>
</dbReference>
<dbReference type="InterPro" id="IPR001138">
    <property type="entry name" value="Zn2Cys6_DnaBD"/>
</dbReference>
<dbReference type="PROSITE" id="PS50048">
    <property type="entry name" value="ZN2_CY6_FUNGAL_2"/>
    <property type="match status" value="1"/>
</dbReference>
<sequence>MAETKVTRGHSCVPCQHRKIRCNGQTPCAYCNRTGKDCVRMRSSPTHARNARLNQRRLVPEQSQSEGLGRDGQVIVSGDQRRYVEDNKLWKSLGNEMEGRDLSPDPERPARRARTGTPSTERNLIFGHQKSTSASLEYPSAVHSFQLWQVFLSNVHPLTKILHGPTVQKDILETFSSPSSTIGPMGALIFAIYLVAVVSLTDKECRSMFGTPREVLLARYCDATEIALSKADFLRSTDLRVLQGFTLHLRCTDVPELSLRHICDHDILWLLTGLATRMGQRMGLHRESSLKDLPPFEAELRRRVWWQIVILDGRASQLTGASMNPDMQLYGDTRQPVNLSDADLVPSASILPLSSPSTTDMVFCKVRIEIGVWMITQRCLLDSSSEASAAGQTKFFKAINDLERHIEDEYLSKMDKEFPLNILTAYLARSAICQLRLSVYHPNHRREKTSNLSAEQINILLENSMEVIHYDILSHSSPVLQKYLWHISNFFPFETFILLISTLSARTAGQIVDSAWNVINQVYEHHPFFISDTGDPLYWALGNITLKAWDQRVANARAEQSPVPQELTCITNLVRTRAALASEAPRQASTTQDAVGPATPQSLPQINEASVGGPSELGAMARPVSQTYPGMATGEDFLGTMTGVDMDWDFWQQLLDGNANDVRGGDNQETFYFSSFINKT</sequence>
<keyword evidence="3" id="KW-0539">Nucleus</keyword>
<evidence type="ECO:0000256" key="4">
    <source>
        <dbReference type="SAM" id="MobiDB-lite"/>
    </source>
</evidence>
<feature type="region of interest" description="Disordered" evidence="4">
    <location>
        <begin position="581"/>
        <end position="621"/>
    </location>
</feature>
<dbReference type="EMBL" id="CP151260">
    <property type="protein sequence ID" value="WZH40777.1"/>
    <property type="molecule type" value="Genomic_DNA"/>
</dbReference>